<evidence type="ECO:0000313" key="2">
    <source>
        <dbReference type="EMBL" id="KON84680.1"/>
    </source>
</evidence>
<dbReference type="OrthoDB" id="2351665at2"/>
<dbReference type="RefSeq" id="WP_053428278.1">
    <property type="nucleotide sequence ID" value="NZ_LGUE01000004.1"/>
</dbReference>
<dbReference type="STRING" id="189381.GCA_900166615_01555"/>
<comment type="caution">
    <text evidence="2">The sequence shown here is derived from an EMBL/GenBank/DDBJ whole genome shotgun (WGS) entry which is preliminary data.</text>
</comment>
<dbReference type="PATRIC" id="fig|189381.12.peg.2350"/>
<dbReference type="EMBL" id="LGUE01000004">
    <property type="protein sequence ID" value="KON84680.1"/>
    <property type="molecule type" value="Genomic_DNA"/>
</dbReference>
<dbReference type="Gene3D" id="3.30.460.10">
    <property type="entry name" value="Beta Polymerase, domain 2"/>
    <property type="match status" value="1"/>
</dbReference>
<protein>
    <recommendedName>
        <fullName evidence="1">Polymerase nucleotidyl transferase domain-containing protein</fullName>
    </recommendedName>
</protein>
<name>A0A0M0G4B6_9BACI</name>
<dbReference type="GO" id="GO:0016779">
    <property type="term" value="F:nucleotidyltransferase activity"/>
    <property type="evidence" value="ECO:0007669"/>
    <property type="project" value="InterPro"/>
</dbReference>
<sequence length="273" mass="31197">MIELQPIGFVCQVDESGVFVNESSLERVHPTFRPVVEELTERIADGFGDMIHSVYLRGSLPRGLGVEGISDIDLLVVTHQPLTDETKSRLQALDTGSHPLINGVEFAVCTLNELLEPRRFHLISFMIKVYGVHLYGKNLQPILPDFRPDAELARDHIASISDQIVLAVKDLKGNEDPEDVMDCCTWIMKLIIRCGMAFVIEEERTYTRDLYLAYQLFSSHYPEKEMEMRQAVEYAINPVCDPEEVIRFLSGFGDWIVTEAERWMVVHRKEQGQ</sequence>
<gene>
    <name evidence="2" type="ORF">AF331_11650</name>
</gene>
<dbReference type="Proteomes" id="UP000037405">
    <property type="component" value="Unassembled WGS sequence"/>
</dbReference>
<dbReference type="Pfam" id="PF01909">
    <property type="entry name" value="NTP_transf_2"/>
    <property type="match status" value="1"/>
</dbReference>
<dbReference type="InterPro" id="IPR043519">
    <property type="entry name" value="NT_sf"/>
</dbReference>
<dbReference type="SUPFAM" id="SSF81301">
    <property type="entry name" value="Nucleotidyltransferase"/>
    <property type="match status" value="1"/>
</dbReference>
<proteinExistence type="predicted"/>
<reference evidence="3" key="1">
    <citation type="submission" date="2015-07" db="EMBL/GenBank/DDBJ databases">
        <title>Fjat-14235 jcm11544.</title>
        <authorList>
            <person name="Liu B."/>
            <person name="Wang J."/>
            <person name="Zhu Y."/>
            <person name="Liu G."/>
            <person name="Chen Q."/>
            <person name="Chen Z."/>
            <person name="Lan J."/>
            <person name="Che J."/>
            <person name="Ge C."/>
            <person name="Shi H."/>
            <person name="Pan Z."/>
            <person name="Liu X."/>
        </authorList>
    </citation>
    <scope>NUCLEOTIDE SEQUENCE [LARGE SCALE GENOMIC DNA]</scope>
    <source>
        <strain evidence="3">JCM 11544</strain>
    </source>
</reference>
<evidence type="ECO:0000259" key="1">
    <source>
        <dbReference type="Pfam" id="PF01909"/>
    </source>
</evidence>
<feature type="domain" description="Polymerase nucleotidyl transferase" evidence="1">
    <location>
        <begin position="45"/>
        <end position="83"/>
    </location>
</feature>
<keyword evidence="3" id="KW-1185">Reference proteome</keyword>
<organism evidence="2 3">
    <name type="scientific">Rossellomorea marisflavi</name>
    <dbReference type="NCBI Taxonomy" id="189381"/>
    <lineage>
        <taxon>Bacteria</taxon>
        <taxon>Bacillati</taxon>
        <taxon>Bacillota</taxon>
        <taxon>Bacilli</taxon>
        <taxon>Bacillales</taxon>
        <taxon>Bacillaceae</taxon>
        <taxon>Rossellomorea</taxon>
    </lineage>
</organism>
<dbReference type="CDD" id="cd05403">
    <property type="entry name" value="NT_KNTase_like"/>
    <property type="match status" value="1"/>
</dbReference>
<dbReference type="InterPro" id="IPR002934">
    <property type="entry name" value="Polymerase_NTP_transf_dom"/>
</dbReference>
<accession>A0A0M0G4B6</accession>
<evidence type="ECO:0000313" key="3">
    <source>
        <dbReference type="Proteomes" id="UP000037405"/>
    </source>
</evidence>
<dbReference type="AlphaFoldDB" id="A0A0M0G4B6"/>